<reference evidence="2 3" key="1">
    <citation type="submission" date="2019-05" db="EMBL/GenBank/DDBJ databases">
        <title>Another draft genome of Portunus trituberculatus and its Hox gene families provides insights of decapod evolution.</title>
        <authorList>
            <person name="Jeong J.-H."/>
            <person name="Song I."/>
            <person name="Kim S."/>
            <person name="Choi T."/>
            <person name="Kim D."/>
            <person name="Ryu S."/>
            <person name="Kim W."/>
        </authorList>
    </citation>
    <scope>NUCLEOTIDE SEQUENCE [LARGE SCALE GENOMIC DNA]</scope>
    <source>
        <tissue evidence="2">Muscle</tissue>
    </source>
</reference>
<name>A0A5B7EH50_PORTR</name>
<keyword evidence="1" id="KW-0472">Membrane</keyword>
<dbReference type="AlphaFoldDB" id="A0A5B7EH50"/>
<accession>A0A5B7EH50</accession>
<proteinExistence type="predicted"/>
<evidence type="ECO:0000313" key="3">
    <source>
        <dbReference type="Proteomes" id="UP000324222"/>
    </source>
</evidence>
<dbReference type="Proteomes" id="UP000324222">
    <property type="component" value="Unassembled WGS sequence"/>
</dbReference>
<gene>
    <name evidence="2" type="ORF">E2C01_026823</name>
</gene>
<dbReference type="EMBL" id="VSRR010002840">
    <property type="protein sequence ID" value="MPC33472.1"/>
    <property type="molecule type" value="Genomic_DNA"/>
</dbReference>
<comment type="caution">
    <text evidence="2">The sequence shown here is derived from an EMBL/GenBank/DDBJ whole genome shotgun (WGS) entry which is preliminary data.</text>
</comment>
<organism evidence="2 3">
    <name type="scientific">Portunus trituberculatus</name>
    <name type="common">Swimming crab</name>
    <name type="synonym">Neptunus trituberculatus</name>
    <dbReference type="NCBI Taxonomy" id="210409"/>
    <lineage>
        <taxon>Eukaryota</taxon>
        <taxon>Metazoa</taxon>
        <taxon>Ecdysozoa</taxon>
        <taxon>Arthropoda</taxon>
        <taxon>Crustacea</taxon>
        <taxon>Multicrustacea</taxon>
        <taxon>Malacostraca</taxon>
        <taxon>Eumalacostraca</taxon>
        <taxon>Eucarida</taxon>
        <taxon>Decapoda</taxon>
        <taxon>Pleocyemata</taxon>
        <taxon>Brachyura</taxon>
        <taxon>Eubrachyura</taxon>
        <taxon>Portunoidea</taxon>
        <taxon>Portunidae</taxon>
        <taxon>Portuninae</taxon>
        <taxon>Portunus</taxon>
    </lineage>
</organism>
<sequence>MVASDKMAGSWELQGTVPVSSFHLVHSLSAASAFILCLQIFLGTCYLLPASLCLSDRVWLPSSARLARVRWLSPLAASSSPINKPTNLSIHGVECEGQATVVTGCLGSERLADSWCRQRSGCAWRRQGISTLVISYCEEWKKKKILIHSIVATLT</sequence>
<evidence type="ECO:0000313" key="2">
    <source>
        <dbReference type="EMBL" id="MPC33472.1"/>
    </source>
</evidence>
<feature type="transmembrane region" description="Helical" evidence="1">
    <location>
        <begin position="28"/>
        <end position="48"/>
    </location>
</feature>
<keyword evidence="3" id="KW-1185">Reference proteome</keyword>
<keyword evidence="1" id="KW-1133">Transmembrane helix</keyword>
<evidence type="ECO:0000256" key="1">
    <source>
        <dbReference type="SAM" id="Phobius"/>
    </source>
</evidence>
<keyword evidence="1" id="KW-0812">Transmembrane</keyword>
<protein>
    <submittedName>
        <fullName evidence="2">Uncharacterized protein</fullName>
    </submittedName>
</protein>